<sequence>MKRESTDLDMQRESADLGRKRESTDLGLRAVRGFRRVQVLPGHTRGGGATIAVTVSIGEQGTPAASRPACARFCGVWDGSCGEVAADTDEHFAVDAENCTDERWLACADVLHGSRPWAAGSAMGRVRDLLARYTGCRLAGLPLTGGGWAVAERLGTCRLIRSAFLRPLAPQPRERDAWEYSLMASCLHGLVATGHTLEELLPLTVLSLA</sequence>
<comment type="caution">
    <text evidence="2">The sequence shown here is derived from an EMBL/GenBank/DDBJ whole genome shotgun (WGS) entry which is preliminary data.</text>
</comment>
<accession>A0A640UTH7</accession>
<reference evidence="2 3" key="1">
    <citation type="submission" date="2019-12" db="EMBL/GenBank/DDBJ databases">
        <title>Whole genome shotgun sequence of Streptomyces tubercidicus NBRC 13090.</title>
        <authorList>
            <person name="Ichikawa N."/>
            <person name="Kimura A."/>
            <person name="Kitahashi Y."/>
            <person name="Komaki H."/>
            <person name="Tamura T."/>
        </authorList>
    </citation>
    <scope>NUCLEOTIDE SEQUENCE [LARGE SCALE GENOMIC DNA]</scope>
    <source>
        <strain evidence="2 3">NBRC 13090</strain>
    </source>
</reference>
<evidence type="ECO:0000256" key="1">
    <source>
        <dbReference type="SAM" id="MobiDB-lite"/>
    </source>
</evidence>
<dbReference type="AlphaFoldDB" id="A0A640UTH7"/>
<dbReference type="EMBL" id="BLIR01000001">
    <property type="protein sequence ID" value="GFE38740.1"/>
    <property type="molecule type" value="Genomic_DNA"/>
</dbReference>
<name>A0A640UTH7_9ACTN</name>
<organism evidence="2 3">
    <name type="scientific">Streptomyces tubercidicus</name>
    <dbReference type="NCBI Taxonomy" id="47759"/>
    <lineage>
        <taxon>Bacteria</taxon>
        <taxon>Bacillati</taxon>
        <taxon>Actinomycetota</taxon>
        <taxon>Actinomycetes</taxon>
        <taxon>Kitasatosporales</taxon>
        <taxon>Streptomycetaceae</taxon>
        <taxon>Streptomyces</taxon>
    </lineage>
</organism>
<gene>
    <name evidence="2" type="ORF">Stube_34130</name>
</gene>
<protein>
    <submittedName>
        <fullName evidence="2">Uncharacterized protein</fullName>
    </submittedName>
</protein>
<evidence type="ECO:0000313" key="3">
    <source>
        <dbReference type="Proteomes" id="UP000431826"/>
    </source>
</evidence>
<feature type="region of interest" description="Disordered" evidence="1">
    <location>
        <begin position="1"/>
        <end position="21"/>
    </location>
</feature>
<dbReference type="Proteomes" id="UP000431826">
    <property type="component" value="Unassembled WGS sequence"/>
</dbReference>
<proteinExistence type="predicted"/>
<keyword evidence="3" id="KW-1185">Reference proteome</keyword>
<dbReference type="RefSeq" id="WP_159744606.1">
    <property type="nucleotide sequence ID" value="NZ_BLIR01000001.1"/>
</dbReference>
<dbReference type="OrthoDB" id="4334033at2"/>
<evidence type="ECO:0000313" key="2">
    <source>
        <dbReference type="EMBL" id="GFE38740.1"/>
    </source>
</evidence>
<dbReference type="GeneID" id="96284515"/>